<feature type="region of interest" description="Disordered" evidence="1">
    <location>
        <begin position="71"/>
        <end position="137"/>
    </location>
</feature>
<evidence type="ECO:0000313" key="4">
    <source>
        <dbReference type="Proteomes" id="UP001601288"/>
    </source>
</evidence>
<accession>A0ABW6LP62</accession>
<organism evidence="3 4">
    <name type="scientific">Streptomyces massasporeus</name>
    <dbReference type="NCBI Taxonomy" id="67324"/>
    <lineage>
        <taxon>Bacteria</taxon>
        <taxon>Bacillati</taxon>
        <taxon>Actinomycetota</taxon>
        <taxon>Actinomycetes</taxon>
        <taxon>Kitasatosporales</taxon>
        <taxon>Streptomycetaceae</taxon>
        <taxon>Streptomyces</taxon>
    </lineage>
</organism>
<dbReference type="EMBL" id="JBIAFP010000029">
    <property type="protein sequence ID" value="MFE9229903.1"/>
    <property type="molecule type" value="Genomic_DNA"/>
</dbReference>
<keyword evidence="4" id="KW-1185">Reference proteome</keyword>
<evidence type="ECO:0000313" key="3">
    <source>
        <dbReference type="EMBL" id="MFE9229903.1"/>
    </source>
</evidence>
<evidence type="ECO:0000259" key="2">
    <source>
        <dbReference type="Pfam" id="PF20068"/>
    </source>
</evidence>
<evidence type="ECO:0000256" key="1">
    <source>
        <dbReference type="SAM" id="MobiDB-lite"/>
    </source>
</evidence>
<gene>
    <name evidence="3" type="ORF">ACFYM3_36005</name>
</gene>
<feature type="compositionally biased region" description="Low complexity" evidence="1">
    <location>
        <begin position="126"/>
        <end position="137"/>
    </location>
</feature>
<proteinExistence type="predicted"/>
<dbReference type="NCBIfam" id="TIGR04354">
    <property type="entry name" value="amphi-Trp"/>
    <property type="match status" value="1"/>
</dbReference>
<reference evidence="3 4" key="1">
    <citation type="submission" date="2024-10" db="EMBL/GenBank/DDBJ databases">
        <title>The Natural Products Discovery Center: Release of the First 8490 Sequenced Strains for Exploring Actinobacteria Biosynthetic Diversity.</title>
        <authorList>
            <person name="Kalkreuter E."/>
            <person name="Kautsar S.A."/>
            <person name="Yang D."/>
            <person name="Bader C.D."/>
            <person name="Teijaro C.N."/>
            <person name="Fluegel L."/>
            <person name="Davis C.M."/>
            <person name="Simpson J.R."/>
            <person name="Lauterbach L."/>
            <person name="Steele A.D."/>
            <person name="Gui C."/>
            <person name="Meng S."/>
            <person name="Li G."/>
            <person name="Viehrig K."/>
            <person name="Ye F."/>
            <person name="Su P."/>
            <person name="Kiefer A.F."/>
            <person name="Nichols A."/>
            <person name="Cepeda A.J."/>
            <person name="Yan W."/>
            <person name="Fan B."/>
            <person name="Jiang Y."/>
            <person name="Adhikari A."/>
            <person name="Zheng C.-J."/>
            <person name="Schuster L."/>
            <person name="Cowan T.M."/>
            <person name="Smanski M.J."/>
            <person name="Chevrette M.G."/>
            <person name="De Carvalho L.P.S."/>
            <person name="Shen B."/>
        </authorList>
    </citation>
    <scope>NUCLEOTIDE SEQUENCE [LARGE SCALE GENOMIC DNA]</scope>
    <source>
        <strain evidence="3 4">NPDC007066</strain>
    </source>
</reference>
<dbReference type="Pfam" id="PF20068">
    <property type="entry name" value="Amphi-Trp"/>
    <property type="match status" value="1"/>
</dbReference>
<dbReference type="RefSeq" id="WP_358287136.1">
    <property type="nucleotide sequence ID" value="NZ_JBEYGJ010000029.1"/>
</dbReference>
<feature type="domain" description="Amphi-Trp" evidence="2">
    <location>
        <begin position="4"/>
        <end position="78"/>
    </location>
</feature>
<sequence length="137" mass="14183">MTDLKFEQKRSLSRQEAADQLTALADALREGGDAELDLGPGTLGLRIPDDLHSELEVEIGGGEIELEIELKWKTAPTRAARPRTEAPAEKPKRKSTPAAAPRSATRSGKAGSTGSGKTGGTGSGKSGSAKRTAATSS</sequence>
<protein>
    <submittedName>
        <fullName evidence="3">Amphi-Trp domain-containing protein</fullName>
    </submittedName>
</protein>
<dbReference type="Proteomes" id="UP001601288">
    <property type="component" value="Unassembled WGS sequence"/>
</dbReference>
<name>A0ABW6LP62_9ACTN</name>
<comment type="caution">
    <text evidence="3">The sequence shown here is derived from an EMBL/GenBank/DDBJ whole genome shotgun (WGS) entry which is preliminary data.</text>
</comment>
<dbReference type="InterPro" id="IPR027598">
    <property type="entry name" value="Amphi-Trp_dom"/>
</dbReference>
<feature type="compositionally biased region" description="Gly residues" evidence="1">
    <location>
        <begin position="111"/>
        <end position="125"/>
    </location>
</feature>